<dbReference type="PRINTS" id="PR01217">
    <property type="entry name" value="PRICHEXTENSN"/>
</dbReference>
<dbReference type="RefSeq" id="XP_009252333.1">
    <property type="nucleotide sequence ID" value="XM_009254058.1"/>
</dbReference>
<feature type="compositionally biased region" description="Pro residues" evidence="1">
    <location>
        <begin position="668"/>
        <end position="687"/>
    </location>
</feature>
<feature type="compositionally biased region" description="Low complexity" evidence="1">
    <location>
        <begin position="469"/>
        <end position="481"/>
    </location>
</feature>
<feature type="region of interest" description="Disordered" evidence="1">
    <location>
        <begin position="289"/>
        <end position="322"/>
    </location>
</feature>
<name>K3V147_FUSPC</name>
<feature type="compositionally biased region" description="Polar residues" evidence="1">
    <location>
        <begin position="597"/>
        <end position="627"/>
    </location>
</feature>
<feature type="region of interest" description="Disordered" evidence="1">
    <location>
        <begin position="372"/>
        <end position="536"/>
    </location>
</feature>
<keyword evidence="3" id="KW-1185">Reference proteome</keyword>
<gene>
    <name evidence="2" type="ORF">FPSE_00938</name>
</gene>
<proteinExistence type="predicted"/>
<comment type="caution">
    <text evidence="2">The sequence shown here is derived from an EMBL/GenBank/DDBJ whole genome shotgun (WGS) entry which is preliminary data.</text>
</comment>
<feature type="compositionally biased region" description="Polar residues" evidence="1">
    <location>
        <begin position="289"/>
        <end position="300"/>
    </location>
</feature>
<dbReference type="EMBL" id="AFNW01000018">
    <property type="protein sequence ID" value="EKJ78896.1"/>
    <property type="molecule type" value="Genomic_DNA"/>
</dbReference>
<dbReference type="HOGENOM" id="CLU_017585_0_0_1"/>
<feature type="compositionally biased region" description="Basic and acidic residues" evidence="1">
    <location>
        <begin position="79"/>
        <end position="94"/>
    </location>
</feature>
<dbReference type="AlphaFoldDB" id="K3V147"/>
<evidence type="ECO:0000256" key="1">
    <source>
        <dbReference type="SAM" id="MobiDB-lite"/>
    </source>
</evidence>
<feature type="region of interest" description="Disordered" evidence="1">
    <location>
        <begin position="793"/>
        <end position="838"/>
    </location>
</feature>
<protein>
    <submittedName>
        <fullName evidence="2">Uncharacterized protein</fullName>
    </submittedName>
</protein>
<evidence type="ECO:0000313" key="3">
    <source>
        <dbReference type="Proteomes" id="UP000007978"/>
    </source>
</evidence>
<sequence length="838" mass="92696">MPTYLCHGFRWHRRDIRIFVILNDLEDAAPNWILAPASSYCILDQLHAQFDFLPELTPPTTPTQASFSNAKNIKPKPKPKPDHVDDDHNLPKSRVPDAEDAVLMHSWSPVRLLEEFDVDEMTMACRPYAYVADHVVRIDLSVDVAGEMARYYERMAGEDGWIVKLRDQLQKGEPVKWYVIVCGDEVREVPGKSDEEEQEVGYEQLRERAQHMARARRTREIIDGSSNSPSEYEDDGDQDEDDALTVLEDILDHSEGASTPRPLSLELPDVHIPLQSRLDPTRASVLTTSTVWSQDQSPDETANMDAPDIDKPILPSELDPNRTSMSTAYSIWSRKETPDADMRLRQSEITQYSASTTSGLHSENGRTRLEPEEFAKAQPPTQKFVREETPDVVRPLEPAELVSSRTSTPPTPKNSQRKLPAPSLYRPESFIPPFSPPLPSSEIFPDEAPKSTVPNETEATKPTEPPWPLSSDSPLGSSGSSTYHNEENSFPLVSSPAHSKNPPATTFSLPKEITPPRIPSPASKYPLQPQFPGPTMSRFEESVLQASPLLVTPNPKRLEKPSSGVVYQAGEPMPKKQPPSSLPRSSVVRAPPPLNINMANSIKRSTSNPAKNITPPTSAQRETSDLNMKTPPITPRTPKTPTGQPLTKASPKSRIPRSGTKNIRLSTLPPPPEPAVKSPVRPPTPPKPKPRLGQKEEPQRRPQIAPEEGMPLRPNGGGFSRPLQYDVPRSMQKPGGERVMLGPKLAPTSIPTVATSYSLSATTQANAPLNSVMPARARAQPPSNLAQIRQPIVSNQNNDGHTLEGGKHQKHHVARSHSVADGFKRLFRRPSLAKGSHH</sequence>
<feature type="compositionally biased region" description="Polar residues" evidence="1">
    <location>
        <begin position="496"/>
        <end position="508"/>
    </location>
</feature>
<dbReference type="GeneID" id="20359558"/>
<dbReference type="KEGG" id="fpu:FPSE_00938"/>
<feature type="region of interest" description="Disordered" evidence="1">
    <location>
        <begin position="215"/>
        <end position="239"/>
    </location>
</feature>
<feature type="region of interest" description="Disordered" evidence="1">
    <location>
        <begin position="550"/>
        <end position="744"/>
    </location>
</feature>
<dbReference type="eggNOG" id="ENOG502SPT4">
    <property type="taxonomic scope" value="Eukaryota"/>
</dbReference>
<accession>K3V147</accession>
<dbReference type="OrthoDB" id="371463at2759"/>
<reference evidence="2 3" key="1">
    <citation type="journal article" date="2012" name="PLoS Pathog.">
        <title>Comparative pathogenomics reveals horizontally acquired novel virulence genes in fungi infecting cereal hosts.</title>
        <authorList>
            <person name="Gardiner D.M."/>
            <person name="McDonald M.C."/>
            <person name="Covarelli L."/>
            <person name="Solomon P.S."/>
            <person name="Rusu A.G."/>
            <person name="Marshall M."/>
            <person name="Kazan K."/>
            <person name="Chakraborty S."/>
            <person name="McDonald B.A."/>
            <person name="Manners J.M."/>
        </authorList>
    </citation>
    <scope>NUCLEOTIDE SEQUENCE [LARGE SCALE GENOMIC DNA]</scope>
    <source>
        <strain evidence="2 3">CS3096</strain>
    </source>
</reference>
<dbReference type="Proteomes" id="UP000007978">
    <property type="component" value="Chromosome 4"/>
</dbReference>
<feature type="region of interest" description="Disordered" evidence="1">
    <location>
        <begin position="61"/>
        <end position="94"/>
    </location>
</feature>
<organism evidence="2 3">
    <name type="scientific">Fusarium pseudograminearum (strain CS3096)</name>
    <name type="common">Wheat and barley crown-rot fungus</name>
    <dbReference type="NCBI Taxonomy" id="1028729"/>
    <lineage>
        <taxon>Eukaryota</taxon>
        <taxon>Fungi</taxon>
        <taxon>Dikarya</taxon>
        <taxon>Ascomycota</taxon>
        <taxon>Pezizomycotina</taxon>
        <taxon>Sordariomycetes</taxon>
        <taxon>Hypocreomycetidae</taxon>
        <taxon>Hypocreales</taxon>
        <taxon>Nectriaceae</taxon>
        <taxon>Fusarium</taxon>
    </lineage>
</organism>
<evidence type="ECO:0000313" key="2">
    <source>
        <dbReference type="EMBL" id="EKJ78896.1"/>
    </source>
</evidence>